<name>A0A816BKS7_ADIRI</name>
<feature type="transmembrane region" description="Helical" evidence="9">
    <location>
        <begin position="122"/>
        <end position="140"/>
    </location>
</feature>
<protein>
    <recommendedName>
        <fullName evidence="10">G-protein coupled receptors family 1 profile domain-containing protein</fullName>
    </recommendedName>
</protein>
<evidence type="ECO:0000256" key="7">
    <source>
        <dbReference type="ARBA" id="ARBA00023170"/>
    </source>
</evidence>
<dbReference type="InterPro" id="IPR017452">
    <property type="entry name" value="GPCR_Rhodpsn_7TM"/>
</dbReference>
<evidence type="ECO:0000313" key="12">
    <source>
        <dbReference type="EMBL" id="CAF1611461.1"/>
    </source>
</evidence>
<keyword evidence="6 9" id="KW-0472">Membrane</keyword>
<feature type="transmembrane region" description="Helical" evidence="9">
    <location>
        <begin position="218"/>
        <end position="239"/>
    </location>
</feature>
<evidence type="ECO:0000256" key="9">
    <source>
        <dbReference type="SAM" id="Phobius"/>
    </source>
</evidence>
<evidence type="ECO:0000256" key="2">
    <source>
        <dbReference type="ARBA" id="ARBA00022475"/>
    </source>
</evidence>
<reference evidence="12" key="1">
    <citation type="submission" date="2021-02" db="EMBL/GenBank/DDBJ databases">
        <authorList>
            <person name="Nowell W R."/>
        </authorList>
    </citation>
    <scope>NUCLEOTIDE SEQUENCE</scope>
</reference>
<dbReference type="AlphaFoldDB" id="A0A816BKS7"/>
<feature type="transmembrane region" description="Helical" evidence="9">
    <location>
        <begin position="6"/>
        <end position="30"/>
    </location>
</feature>
<evidence type="ECO:0000259" key="10">
    <source>
        <dbReference type="PROSITE" id="PS50262"/>
    </source>
</evidence>
<dbReference type="Gene3D" id="1.20.1070.10">
    <property type="entry name" value="Rhodopsin 7-helix transmembrane proteins"/>
    <property type="match status" value="1"/>
</dbReference>
<feature type="transmembrane region" description="Helical" evidence="9">
    <location>
        <begin position="82"/>
        <end position="101"/>
    </location>
</feature>
<evidence type="ECO:0000256" key="8">
    <source>
        <dbReference type="ARBA" id="ARBA00023224"/>
    </source>
</evidence>
<dbReference type="GO" id="GO:0004930">
    <property type="term" value="F:G protein-coupled receptor activity"/>
    <property type="evidence" value="ECO:0007669"/>
    <property type="project" value="UniProtKB-KW"/>
</dbReference>
<feature type="domain" description="G-protein coupled receptors family 1 profile" evidence="10">
    <location>
        <begin position="24"/>
        <end position="270"/>
    </location>
</feature>
<feature type="transmembrane region" description="Helical" evidence="9">
    <location>
        <begin position="160"/>
        <end position="183"/>
    </location>
</feature>
<dbReference type="PANTHER" id="PTHR24228:SF59">
    <property type="entry name" value="NEUROPEPTIDE RECEPTOR 15"/>
    <property type="match status" value="1"/>
</dbReference>
<proteinExistence type="predicted"/>
<dbReference type="Proteomes" id="UP000663828">
    <property type="component" value="Unassembled WGS sequence"/>
</dbReference>
<evidence type="ECO:0000313" key="13">
    <source>
        <dbReference type="Proteomes" id="UP000663828"/>
    </source>
</evidence>
<dbReference type="GO" id="GO:0005886">
    <property type="term" value="C:plasma membrane"/>
    <property type="evidence" value="ECO:0007669"/>
    <property type="project" value="UniProtKB-SubCell"/>
</dbReference>
<feature type="transmembrane region" description="Helical" evidence="9">
    <location>
        <begin position="251"/>
        <end position="270"/>
    </location>
</feature>
<feature type="transmembrane region" description="Helical" evidence="9">
    <location>
        <begin position="42"/>
        <end position="70"/>
    </location>
</feature>
<keyword evidence="13" id="KW-1185">Reference proteome</keyword>
<dbReference type="EMBL" id="CAJNOR010007132">
    <property type="protein sequence ID" value="CAF1611461.1"/>
    <property type="molecule type" value="Genomic_DNA"/>
</dbReference>
<dbReference type="EMBL" id="CAJNOJ010000438">
    <property type="protein sequence ID" value="CAF1448505.1"/>
    <property type="molecule type" value="Genomic_DNA"/>
</dbReference>
<dbReference type="Proteomes" id="UP000663852">
    <property type="component" value="Unassembled WGS sequence"/>
</dbReference>
<dbReference type="PROSITE" id="PS50262">
    <property type="entry name" value="G_PROTEIN_RECEP_F1_2"/>
    <property type="match status" value="1"/>
</dbReference>
<dbReference type="CDD" id="cd00637">
    <property type="entry name" value="7tm_classA_rhodopsin-like"/>
    <property type="match status" value="1"/>
</dbReference>
<comment type="caution">
    <text evidence="12">The sequence shown here is derived from an EMBL/GenBank/DDBJ whole genome shotgun (WGS) entry which is preliminary data.</text>
</comment>
<gene>
    <name evidence="11" type="ORF">EDS130_LOCUS39365</name>
    <name evidence="12" type="ORF">XAT740_LOCUS48949</name>
</gene>
<comment type="subcellular location">
    <subcellularLocation>
        <location evidence="1">Cell membrane</location>
        <topology evidence="1">Multi-pass membrane protein</topology>
    </subcellularLocation>
</comment>
<sequence>MNDAQVIEILVCIKVIILGLVSIGTLIYTIPICFHRKLRTPLNLLSVNVSLTLFICTMFWGIYLVISTWFDNILWTKKSCLWILYLQAAVNCLSIYSTCIASLNRLLAIVYHTTVLFRTTKWILMCIVVQWIIAILISLPTFTSSLKHCLISGLEIYQQLYVLFIAACLPSIFLSITNISIFLHVRRSTQRIYSAHNEVNGTSLIISQRDIRLLKHMIFMFSIFFCSWVPIYIIAVINWNGTGITYLAYHILQFLPAIGFVTNIIDLFLYNHELRAYFFQKFRENPISST</sequence>
<organism evidence="12 13">
    <name type="scientific">Adineta ricciae</name>
    <name type="common">Rotifer</name>
    <dbReference type="NCBI Taxonomy" id="249248"/>
    <lineage>
        <taxon>Eukaryota</taxon>
        <taxon>Metazoa</taxon>
        <taxon>Spiralia</taxon>
        <taxon>Gnathifera</taxon>
        <taxon>Rotifera</taxon>
        <taxon>Eurotatoria</taxon>
        <taxon>Bdelloidea</taxon>
        <taxon>Adinetida</taxon>
        <taxon>Adinetidae</taxon>
        <taxon>Adineta</taxon>
    </lineage>
</organism>
<dbReference type="SUPFAM" id="SSF81321">
    <property type="entry name" value="Family A G protein-coupled receptor-like"/>
    <property type="match status" value="1"/>
</dbReference>
<keyword evidence="8" id="KW-0807">Transducer</keyword>
<keyword evidence="3 9" id="KW-0812">Transmembrane</keyword>
<keyword evidence="4 9" id="KW-1133">Transmembrane helix</keyword>
<accession>A0A816BKS7</accession>
<evidence type="ECO:0000313" key="11">
    <source>
        <dbReference type="EMBL" id="CAF1448505.1"/>
    </source>
</evidence>
<evidence type="ECO:0000256" key="5">
    <source>
        <dbReference type="ARBA" id="ARBA00023040"/>
    </source>
</evidence>
<keyword evidence="5" id="KW-0297">G-protein coupled receptor</keyword>
<keyword evidence="7" id="KW-0675">Receptor</keyword>
<dbReference type="PANTHER" id="PTHR24228">
    <property type="entry name" value="B2 BRADYKININ RECEPTOR/ANGIOTENSIN II RECEPTOR"/>
    <property type="match status" value="1"/>
</dbReference>
<evidence type="ECO:0000256" key="6">
    <source>
        <dbReference type="ARBA" id="ARBA00023136"/>
    </source>
</evidence>
<evidence type="ECO:0000256" key="3">
    <source>
        <dbReference type="ARBA" id="ARBA00022692"/>
    </source>
</evidence>
<dbReference type="Pfam" id="PF00001">
    <property type="entry name" value="7tm_1"/>
    <property type="match status" value="1"/>
</dbReference>
<dbReference type="InterPro" id="IPR000276">
    <property type="entry name" value="GPCR_Rhodpsn"/>
</dbReference>
<evidence type="ECO:0000256" key="4">
    <source>
        <dbReference type="ARBA" id="ARBA00022989"/>
    </source>
</evidence>
<evidence type="ECO:0000256" key="1">
    <source>
        <dbReference type="ARBA" id="ARBA00004651"/>
    </source>
</evidence>
<keyword evidence="2" id="KW-1003">Cell membrane</keyword>